<dbReference type="PANTHER" id="PTHR10151">
    <property type="entry name" value="ECTONUCLEOTIDE PYROPHOSPHATASE/PHOSPHODIESTERASE"/>
    <property type="match status" value="1"/>
</dbReference>
<dbReference type="InterPro" id="IPR017850">
    <property type="entry name" value="Alkaline_phosphatase_core_sf"/>
</dbReference>
<keyword evidence="1" id="KW-0732">Signal</keyword>
<gene>
    <name evidence="2" type="ORF">C6N40_01595</name>
</gene>
<dbReference type="PROSITE" id="PS51257">
    <property type="entry name" value="PROKAR_LIPOPROTEIN"/>
    <property type="match status" value="1"/>
</dbReference>
<organism evidence="2 3">
    <name type="scientific">Arenimonas caeni</name>
    <dbReference type="NCBI Taxonomy" id="2058085"/>
    <lineage>
        <taxon>Bacteria</taxon>
        <taxon>Pseudomonadati</taxon>
        <taxon>Pseudomonadota</taxon>
        <taxon>Gammaproteobacteria</taxon>
        <taxon>Lysobacterales</taxon>
        <taxon>Lysobacteraceae</taxon>
        <taxon>Arenimonas</taxon>
    </lineage>
</organism>
<protein>
    <submittedName>
        <fullName evidence="2">Alkaline phosphatase family protein</fullName>
    </submittedName>
</protein>
<reference evidence="2 3" key="1">
    <citation type="submission" date="2018-03" db="EMBL/GenBank/DDBJ databases">
        <title>Arenimonas caeni sp. nov., isolated from activated sludge.</title>
        <authorList>
            <person name="Liu H."/>
        </authorList>
    </citation>
    <scope>NUCLEOTIDE SEQUENCE [LARGE SCALE GENOMIC DNA]</scope>
    <source>
        <strain evidence="3">z29</strain>
    </source>
</reference>
<dbReference type="PANTHER" id="PTHR10151:SF120">
    <property type="entry name" value="BIS(5'-ADENOSYL)-TRIPHOSPHATASE"/>
    <property type="match status" value="1"/>
</dbReference>
<dbReference type="GO" id="GO:0016787">
    <property type="term" value="F:hydrolase activity"/>
    <property type="evidence" value="ECO:0007669"/>
    <property type="project" value="UniProtKB-ARBA"/>
</dbReference>
<evidence type="ECO:0000256" key="1">
    <source>
        <dbReference type="SAM" id="SignalP"/>
    </source>
</evidence>
<accession>A0A2P6MD26</accession>
<feature type="chain" id="PRO_5015113271" evidence="1">
    <location>
        <begin position="25"/>
        <end position="420"/>
    </location>
</feature>
<dbReference type="RefSeq" id="WP_106989248.1">
    <property type="nucleotide sequence ID" value="NZ_KZ679084.1"/>
</dbReference>
<proteinExistence type="predicted"/>
<name>A0A2P6MD26_9GAMM</name>
<dbReference type="SUPFAM" id="SSF53649">
    <property type="entry name" value="Alkaline phosphatase-like"/>
    <property type="match status" value="1"/>
</dbReference>
<dbReference type="OrthoDB" id="9771966at2"/>
<evidence type="ECO:0000313" key="3">
    <source>
        <dbReference type="Proteomes" id="UP000241736"/>
    </source>
</evidence>
<dbReference type="Proteomes" id="UP000241736">
    <property type="component" value="Unassembled WGS sequence"/>
</dbReference>
<dbReference type="Gene3D" id="3.40.720.10">
    <property type="entry name" value="Alkaline Phosphatase, subunit A"/>
    <property type="match status" value="1"/>
</dbReference>
<dbReference type="CDD" id="cd16018">
    <property type="entry name" value="Enpp"/>
    <property type="match status" value="1"/>
</dbReference>
<dbReference type="AlphaFoldDB" id="A0A2P6MD26"/>
<feature type="signal peptide" evidence="1">
    <location>
        <begin position="1"/>
        <end position="24"/>
    </location>
</feature>
<dbReference type="Pfam" id="PF01663">
    <property type="entry name" value="Phosphodiest"/>
    <property type="match status" value="1"/>
</dbReference>
<comment type="caution">
    <text evidence="2">The sequence shown here is derived from an EMBL/GenBank/DDBJ whole genome shotgun (WGS) entry which is preliminary data.</text>
</comment>
<evidence type="ECO:0000313" key="2">
    <source>
        <dbReference type="EMBL" id="PRH83861.1"/>
    </source>
</evidence>
<dbReference type="Gene3D" id="3.30.1360.180">
    <property type="match status" value="1"/>
</dbReference>
<keyword evidence="3" id="KW-1185">Reference proteome</keyword>
<dbReference type="EMBL" id="PVLF01000001">
    <property type="protein sequence ID" value="PRH83861.1"/>
    <property type="molecule type" value="Genomic_DNA"/>
</dbReference>
<sequence length="420" mass="45494">MNSRSVRPAALLAALLLAACAPSARDVRGAAPAPAHPVLLVSIDGAHPGSLFRGDTPNLDALARRGVHAEGMRPSYPSLTFPNHYTLVTGLRPDRHGIVDNRMVDPVLGEFTMANRDAVGDGRWWEDGEPLWVTAQSHGLRTATMFWPGSEAAVRGVRPNHWLPFQYGMPESERVATVLGWLDLPPGKRPHLLTLYFERVDTAGHVHGPGSEQAREALATVDAAIGELVAGLEARGLRERVNLVVVSDHGMADIRPDRTIFVEDLLPAGAADVVHLGSQAGFNPRPGQQAALEAALLGRRGHVECWRREDLPERWAFGAHRRVPAVYCQADTGWRIESRERKARSKLPPHLGAHGFDPADPRMQALFLADGPGLADAATLPVFDNVHLHPLLLELLGLPAMPWTDGDPAVLRPALSAGRP</sequence>
<dbReference type="InterPro" id="IPR002591">
    <property type="entry name" value="Phosphodiest/P_Trfase"/>
</dbReference>